<evidence type="ECO:0000313" key="1">
    <source>
        <dbReference type="EMBL" id="RDU98772.1"/>
    </source>
</evidence>
<dbReference type="Proteomes" id="UP000256838">
    <property type="component" value="Unassembled WGS sequence"/>
</dbReference>
<reference evidence="1 2" key="1">
    <citation type="submission" date="2018-08" db="EMBL/GenBank/DDBJ databases">
        <title>Paraburkholderia sp. DHOM06 isolated from forest soil.</title>
        <authorList>
            <person name="Gao Z.-H."/>
            <person name="Qiu L.-H."/>
        </authorList>
    </citation>
    <scope>NUCLEOTIDE SEQUENCE [LARGE SCALE GENOMIC DNA]</scope>
    <source>
        <strain evidence="1 2">DHOM06</strain>
    </source>
</reference>
<proteinExistence type="predicted"/>
<evidence type="ECO:0000313" key="2">
    <source>
        <dbReference type="Proteomes" id="UP000256838"/>
    </source>
</evidence>
<sequence>MLTSPLGGLVARRIDQAHAGAPVPGWDGASLEQAAAHVAALVRGMNRDQLENCDEDLNVFFGAVPFSLTIPVAVAIELKWPHHIDTLPEASGRIELVRKAGQYAVLFSAERVADVLSAVNKREARG</sequence>
<organism evidence="1 2">
    <name type="scientific">Trinickia dinghuensis</name>
    <dbReference type="NCBI Taxonomy" id="2291023"/>
    <lineage>
        <taxon>Bacteria</taxon>
        <taxon>Pseudomonadati</taxon>
        <taxon>Pseudomonadota</taxon>
        <taxon>Betaproteobacteria</taxon>
        <taxon>Burkholderiales</taxon>
        <taxon>Burkholderiaceae</taxon>
        <taxon>Trinickia</taxon>
    </lineage>
</organism>
<gene>
    <name evidence="1" type="ORF">DWV00_10915</name>
</gene>
<name>A0A3D8K120_9BURK</name>
<keyword evidence="2" id="KW-1185">Reference proteome</keyword>
<comment type="caution">
    <text evidence="1">The sequence shown here is derived from an EMBL/GenBank/DDBJ whole genome shotgun (WGS) entry which is preliminary data.</text>
</comment>
<protein>
    <submittedName>
        <fullName evidence="1">Uncharacterized protein</fullName>
    </submittedName>
</protein>
<dbReference type="AlphaFoldDB" id="A0A3D8K120"/>
<accession>A0A3D8K120</accession>
<dbReference type="EMBL" id="QRGA01000006">
    <property type="protein sequence ID" value="RDU98772.1"/>
    <property type="molecule type" value="Genomic_DNA"/>
</dbReference>